<keyword evidence="1" id="KW-0479">Metal-binding</keyword>
<dbReference type="Pfam" id="PF01979">
    <property type="entry name" value="Amidohydro_1"/>
    <property type="match status" value="1"/>
</dbReference>
<dbReference type="Gene3D" id="3.20.20.140">
    <property type="entry name" value="Metal-dependent hydrolases"/>
    <property type="match status" value="1"/>
</dbReference>
<feature type="domain" description="Amidohydrolase-related" evidence="4">
    <location>
        <begin position="52"/>
        <end position="399"/>
    </location>
</feature>
<evidence type="ECO:0000313" key="5">
    <source>
        <dbReference type="EMBL" id="HJB38949.1"/>
    </source>
</evidence>
<accession>A0A9D2M184</accession>
<dbReference type="InterPro" id="IPR011059">
    <property type="entry name" value="Metal-dep_hydrolase_composite"/>
</dbReference>
<dbReference type="InterPro" id="IPR006680">
    <property type="entry name" value="Amidohydro-rel"/>
</dbReference>
<dbReference type="PANTHER" id="PTHR43794">
    <property type="entry name" value="AMINOHYDROLASE SSNA-RELATED"/>
    <property type="match status" value="1"/>
</dbReference>
<dbReference type="CDD" id="cd01298">
    <property type="entry name" value="ATZ_TRZ_like"/>
    <property type="match status" value="1"/>
</dbReference>
<dbReference type="Proteomes" id="UP000824209">
    <property type="component" value="Unassembled WGS sequence"/>
</dbReference>
<protein>
    <submittedName>
        <fullName evidence="5">Amidohydrolase</fullName>
    </submittedName>
</protein>
<dbReference type="InterPro" id="IPR050287">
    <property type="entry name" value="MTA/SAH_deaminase"/>
</dbReference>
<evidence type="ECO:0000256" key="1">
    <source>
        <dbReference type="ARBA" id="ARBA00022723"/>
    </source>
</evidence>
<dbReference type="SUPFAM" id="SSF51556">
    <property type="entry name" value="Metallo-dependent hydrolases"/>
    <property type="match status" value="1"/>
</dbReference>
<dbReference type="EMBL" id="DWYA01000009">
    <property type="protein sequence ID" value="HJB38949.1"/>
    <property type="molecule type" value="Genomic_DNA"/>
</dbReference>
<comment type="caution">
    <text evidence="5">The sequence shown here is derived from an EMBL/GenBank/DDBJ whole genome shotgun (WGS) entry which is preliminary data.</text>
</comment>
<gene>
    <name evidence="5" type="ORF">H9943_00975</name>
</gene>
<sequence length="429" mass="47157">MLFQKIAVWNEIGEVLENRFVRVSDGKIAAISQEPIAPQPGEECYDGTGKLLAPAFFNAHSHAPMTLLRGWGENLALQEWLSTRIFPFEARMTSDDYYVGTQLAIAEMVRGGTVSSTEMYFGGESMARAAMEAGVKMNISLGVSCFDERSLHDLPLFQEQVRLAEQWHNAADGRLRVDLSMHGEYTSNLRVVKEMAQYARQSGLRMHTHVSETKRETDECIQRHGKTPTRYFYDAGLFDVPTTAAHCVWVTDEDMDLLKEKNVTVASCPASNLKLASGFCNVPRLLEKGVSVALGTDGAASNNSLNMMADMKLFAIAAKGAFGNPCNVSPQQAFYAATRAGALAQGRQESGVLREGAAADLMVLRCDAPWWTPCHNAAADLVYAAQASDVCLTMCDGKVLYQDGEYKTLDIERICHDARCAAQRIAKEL</sequence>
<dbReference type="GO" id="GO:0046872">
    <property type="term" value="F:metal ion binding"/>
    <property type="evidence" value="ECO:0007669"/>
    <property type="project" value="UniProtKB-KW"/>
</dbReference>
<reference evidence="5" key="2">
    <citation type="submission" date="2021-04" db="EMBL/GenBank/DDBJ databases">
        <authorList>
            <person name="Gilroy R."/>
        </authorList>
    </citation>
    <scope>NUCLEOTIDE SEQUENCE</scope>
    <source>
        <strain evidence="5">ChiBcec8-14828</strain>
    </source>
</reference>
<evidence type="ECO:0000313" key="6">
    <source>
        <dbReference type="Proteomes" id="UP000824209"/>
    </source>
</evidence>
<dbReference type="GO" id="GO:0019239">
    <property type="term" value="F:deaminase activity"/>
    <property type="evidence" value="ECO:0007669"/>
    <property type="project" value="UniProtKB-ARBA"/>
</dbReference>
<dbReference type="AlphaFoldDB" id="A0A9D2M184"/>
<dbReference type="PANTHER" id="PTHR43794:SF11">
    <property type="entry name" value="AMIDOHYDROLASE-RELATED DOMAIN-CONTAINING PROTEIN"/>
    <property type="match status" value="1"/>
</dbReference>
<keyword evidence="2" id="KW-0378">Hydrolase</keyword>
<dbReference type="InterPro" id="IPR032466">
    <property type="entry name" value="Metal_Hydrolase"/>
</dbReference>
<dbReference type="FunFam" id="3.20.20.140:FF:000014">
    <property type="entry name" value="5-methylthioadenosine/S-adenosylhomocysteine deaminase"/>
    <property type="match status" value="1"/>
</dbReference>
<evidence type="ECO:0000256" key="2">
    <source>
        <dbReference type="ARBA" id="ARBA00022801"/>
    </source>
</evidence>
<evidence type="ECO:0000256" key="3">
    <source>
        <dbReference type="ARBA" id="ARBA00022833"/>
    </source>
</evidence>
<keyword evidence="3" id="KW-0862">Zinc</keyword>
<organism evidence="5 6">
    <name type="scientific">Candidatus Ruthenibacterium avium</name>
    <dbReference type="NCBI Taxonomy" id="2838751"/>
    <lineage>
        <taxon>Bacteria</taxon>
        <taxon>Bacillati</taxon>
        <taxon>Bacillota</taxon>
        <taxon>Clostridia</taxon>
        <taxon>Eubacteriales</taxon>
        <taxon>Oscillospiraceae</taxon>
        <taxon>Ruthenibacterium</taxon>
    </lineage>
</organism>
<proteinExistence type="predicted"/>
<dbReference type="Gene3D" id="2.30.40.10">
    <property type="entry name" value="Urease, subunit C, domain 1"/>
    <property type="match status" value="1"/>
</dbReference>
<name>A0A9D2M184_9FIRM</name>
<dbReference type="GO" id="GO:0016814">
    <property type="term" value="F:hydrolase activity, acting on carbon-nitrogen (but not peptide) bonds, in cyclic amidines"/>
    <property type="evidence" value="ECO:0007669"/>
    <property type="project" value="UniProtKB-ARBA"/>
</dbReference>
<evidence type="ECO:0000259" key="4">
    <source>
        <dbReference type="Pfam" id="PF01979"/>
    </source>
</evidence>
<dbReference type="SUPFAM" id="SSF51338">
    <property type="entry name" value="Composite domain of metallo-dependent hydrolases"/>
    <property type="match status" value="1"/>
</dbReference>
<reference evidence="5" key="1">
    <citation type="journal article" date="2021" name="PeerJ">
        <title>Extensive microbial diversity within the chicken gut microbiome revealed by metagenomics and culture.</title>
        <authorList>
            <person name="Gilroy R."/>
            <person name="Ravi A."/>
            <person name="Getino M."/>
            <person name="Pursley I."/>
            <person name="Horton D.L."/>
            <person name="Alikhan N.F."/>
            <person name="Baker D."/>
            <person name="Gharbi K."/>
            <person name="Hall N."/>
            <person name="Watson M."/>
            <person name="Adriaenssens E.M."/>
            <person name="Foster-Nyarko E."/>
            <person name="Jarju S."/>
            <person name="Secka A."/>
            <person name="Antonio M."/>
            <person name="Oren A."/>
            <person name="Chaudhuri R.R."/>
            <person name="La Ragione R."/>
            <person name="Hildebrand F."/>
            <person name="Pallen M.J."/>
        </authorList>
    </citation>
    <scope>NUCLEOTIDE SEQUENCE</scope>
    <source>
        <strain evidence="5">ChiBcec8-14828</strain>
    </source>
</reference>